<dbReference type="InterPro" id="IPR007219">
    <property type="entry name" value="XnlR_reg_dom"/>
</dbReference>
<dbReference type="PROSITE" id="PS00463">
    <property type="entry name" value="ZN2_CY6_FUNGAL_1"/>
    <property type="match status" value="1"/>
</dbReference>
<gene>
    <name evidence="9" type="ORF">PDE_02373</name>
</gene>
<dbReference type="PANTHER" id="PTHR47654">
    <property type="entry name" value="ZN(II)2CYS6 TRANSCRIPTION FACTOR (EUROFUNG)-RELATED"/>
    <property type="match status" value="1"/>
</dbReference>
<reference evidence="9 10" key="1">
    <citation type="journal article" date="2013" name="PLoS ONE">
        <title>Genomic and secretomic analyses reveal unique features of the lignocellulolytic enzyme system of Penicillium decumbens.</title>
        <authorList>
            <person name="Liu G."/>
            <person name="Zhang L."/>
            <person name="Wei X."/>
            <person name="Zou G."/>
            <person name="Qin Y."/>
            <person name="Ma L."/>
            <person name="Li J."/>
            <person name="Zheng H."/>
            <person name="Wang S."/>
            <person name="Wang C."/>
            <person name="Xun L."/>
            <person name="Zhao G.-P."/>
            <person name="Zhou Z."/>
            <person name="Qu Y."/>
        </authorList>
    </citation>
    <scope>NUCLEOTIDE SEQUENCE [LARGE SCALE GENOMIC DNA]</scope>
    <source>
        <strain evidence="10">114-2 / CGMCC 5302</strain>
    </source>
</reference>
<dbReference type="SMART" id="SM00066">
    <property type="entry name" value="GAL4"/>
    <property type="match status" value="1"/>
</dbReference>
<dbReference type="EMBL" id="KB644410">
    <property type="protein sequence ID" value="EPS27430.1"/>
    <property type="molecule type" value="Genomic_DNA"/>
</dbReference>
<feature type="region of interest" description="Disordered" evidence="7">
    <location>
        <begin position="801"/>
        <end position="853"/>
    </location>
</feature>
<feature type="compositionally biased region" description="Basic residues" evidence="7">
    <location>
        <begin position="817"/>
        <end position="830"/>
    </location>
</feature>
<keyword evidence="4" id="KW-0804">Transcription</keyword>
<evidence type="ECO:0000256" key="4">
    <source>
        <dbReference type="ARBA" id="ARBA00023163"/>
    </source>
</evidence>
<feature type="coiled-coil region" evidence="6">
    <location>
        <begin position="144"/>
        <end position="171"/>
    </location>
</feature>
<keyword evidence="6" id="KW-0175">Coiled coil</keyword>
<proteinExistence type="predicted"/>
<name>S7ZA18_PENO1</name>
<dbReference type="Proteomes" id="UP000019376">
    <property type="component" value="Unassembled WGS sequence"/>
</dbReference>
<feature type="compositionally biased region" description="Polar residues" evidence="7">
    <location>
        <begin position="38"/>
        <end position="79"/>
    </location>
</feature>
<dbReference type="GO" id="GO:0006351">
    <property type="term" value="P:DNA-templated transcription"/>
    <property type="evidence" value="ECO:0007669"/>
    <property type="project" value="InterPro"/>
</dbReference>
<feature type="region of interest" description="Disordered" evidence="7">
    <location>
        <begin position="1"/>
        <end position="103"/>
    </location>
</feature>
<dbReference type="InterPro" id="IPR053230">
    <property type="entry name" value="Trans_reg_galc"/>
</dbReference>
<evidence type="ECO:0000313" key="9">
    <source>
        <dbReference type="EMBL" id="EPS27430.1"/>
    </source>
</evidence>
<evidence type="ECO:0000256" key="2">
    <source>
        <dbReference type="ARBA" id="ARBA00023015"/>
    </source>
</evidence>
<evidence type="ECO:0000259" key="8">
    <source>
        <dbReference type="PROSITE" id="PS50048"/>
    </source>
</evidence>
<dbReference type="SMART" id="SM00906">
    <property type="entry name" value="Fungal_trans"/>
    <property type="match status" value="1"/>
</dbReference>
<evidence type="ECO:0000256" key="3">
    <source>
        <dbReference type="ARBA" id="ARBA00023125"/>
    </source>
</evidence>
<keyword evidence="10" id="KW-1185">Reference proteome</keyword>
<keyword evidence="5" id="KW-0539">Nucleus</keyword>
<dbReference type="GO" id="GO:0000981">
    <property type="term" value="F:DNA-binding transcription factor activity, RNA polymerase II-specific"/>
    <property type="evidence" value="ECO:0007669"/>
    <property type="project" value="InterPro"/>
</dbReference>
<evidence type="ECO:0000256" key="6">
    <source>
        <dbReference type="SAM" id="Coils"/>
    </source>
</evidence>
<evidence type="ECO:0000256" key="1">
    <source>
        <dbReference type="ARBA" id="ARBA00022723"/>
    </source>
</evidence>
<dbReference type="GO" id="GO:0008270">
    <property type="term" value="F:zinc ion binding"/>
    <property type="evidence" value="ECO:0007669"/>
    <property type="project" value="InterPro"/>
</dbReference>
<accession>S7ZA18</accession>
<dbReference type="PROSITE" id="PS50048">
    <property type="entry name" value="ZN2_CY6_FUNGAL_2"/>
    <property type="match status" value="1"/>
</dbReference>
<dbReference type="HOGENOM" id="CLU_011910_0_0_1"/>
<dbReference type="CDD" id="cd12148">
    <property type="entry name" value="fungal_TF_MHR"/>
    <property type="match status" value="1"/>
</dbReference>
<dbReference type="InterPro" id="IPR001138">
    <property type="entry name" value="Zn2Cys6_DnaBD"/>
</dbReference>
<dbReference type="SUPFAM" id="SSF57701">
    <property type="entry name" value="Zn2/Cys6 DNA-binding domain"/>
    <property type="match status" value="1"/>
</dbReference>
<evidence type="ECO:0000256" key="5">
    <source>
        <dbReference type="ARBA" id="ARBA00023242"/>
    </source>
</evidence>
<dbReference type="Pfam" id="PF04082">
    <property type="entry name" value="Fungal_trans"/>
    <property type="match status" value="1"/>
</dbReference>
<feature type="domain" description="Zn(2)-C6 fungal-type" evidence="8">
    <location>
        <begin position="109"/>
        <end position="139"/>
    </location>
</feature>
<dbReference type="PhylomeDB" id="S7ZA18"/>
<dbReference type="PANTHER" id="PTHR47654:SF3">
    <property type="entry name" value="ZN(II)2CYS6 TRANSCRIPTION FACTOR (EUROFUNG)"/>
    <property type="match status" value="1"/>
</dbReference>
<dbReference type="CDD" id="cd00067">
    <property type="entry name" value="GAL4"/>
    <property type="match status" value="1"/>
</dbReference>
<protein>
    <recommendedName>
        <fullName evidence="8">Zn(2)-C6 fungal-type domain-containing protein</fullName>
    </recommendedName>
</protein>
<dbReference type="Pfam" id="PF00172">
    <property type="entry name" value="Zn_clus"/>
    <property type="match status" value="1"/>
</dbReference>
<dbReference type="GO" id="GO:0003677">
    <property type="term" value="F:DNA binding"/>
    <property type="evidence" value="ECO:0007669"/>
    <property type="project" value="UniProtKB-KW"/>
</dbReference>
<dbReference type="AlphaFoldDB" id="S7ZA18"/>
<sequence length="925" mass="104998">MSGKRPAKLSSKLSGESPAGQNEPVDASRVSEPHSAPATPQQPSSQDASTTIATRTTWGASGATRASKSTPALSATQKRPSAALNAKVAIPRQPPNSAAPRYNRRVPRACESCRQRKTKCSGDTPVCRQCRELRVNCHYPVGWREKMKKDVDKLNAEIQDYENFVNALRTTTEPRTAEWIKSLLDKFGLKGDHHFENTQSCLSTPQNELDADDRSPLSSIGSLEAIDRVEEDLNRTEHTRATGFMGKSSEISWMQRVQREAEQRARGYAGIVEPHPDKNEETRDRFALHALNYHLDDLDISVPEPVERYDVPPRHLADRLFDDYLDTVHPFFPIISKPLFRAQYQTFFDSFRRPNAPRPGDKWLAILNTIFAIAAKHAHLVDAPWRGDVDDHLVYMTRARLLSLNAEVLFSHPDLQQVQVESLIAFYLLASDQINRAWRISALAVRSAITLGINLKNNSSVTPNISKEARYRVWWCLFSFEHMLGIMTGRAIYTLDGGYATPLPLPFEEEQLQDDPTAIELLNSPVLRDELINQVMASAVIRQASGREEVQKNRPRDSTWLRKLPSNFGLCYLFHCDLTIITQEIVNKVYSTNCVNLSWSEIEARLDDLRARIDAWQASLPVGLDFTSDEGDDPPDQLRCKLMLAFHYYSARITLGRPCLCRRDARQQNSQQTFSHMMALITLDSASRLLGLLPDQPDVLQLFRICPWWAVLRYLMQATTVILLELSFGSVHVPEDEDRLVQLAKKSIRWFHAMSDRSIGSRRAWGLCDSTFRKLASGMKYTTDDLPTHPRPQDRFAADPVVSHVSSSSFHPPQPHPQHHHHQHQHHHHHDPQQQHHAGPPLNPNDYFTLRPEDMNPFSHRPATAQADGDVWTNYFNLPTPDVVWPPAAGAGEITEDSYFPYDPLSEEFIRSFFPSSDEDNRAPR</sequence>
<evidence type="ECO:0000313" key="10">
    <source>
        <dbReference type="Proteomes" id="UP000019376"/>
    </source>
</evidence>
<dbReference type="InterPro" id="IPR036864">
    <property type="entry name" value="Zn2-C6_fun-type_DNA-bd_sf"/>
</dbReference>
<keyword evidence="2" id="KW-0805">Transcription regulation</keyword>
<organism evidence="9 10">
    <name type="scientific">Penicillium oxalicum (strain 114-2 / CGMCC 5302)</name>
    <name type="common">Penicillium decumbens</name>
    <dbReference type="NCBI Taxonomy" id="933388"/>
    <lineage>
        <taxon>Eukaryota</taxon>
        <taxon>Fungi</taxon>
        <taxon>Dikarya</taxon>
        <taxon>Ascomycota</taxon>
        <taxon>Pezizomycotina</taxon>
        <taxon>Eurotiomycetes</taxon>
        <taxon>Eurotiomycetidae</taxon>
        <taxon>Eurotiales</taxon>
        <taxon>Aspergillaceae</taxon>
        <taxon>Penicillium</taxon>
    </lineage>
</organism>
<keyword evidence="1" id="KW-0479">Metal-binding</keyword>
<dbReference type="OrthoDB" id="5296287at2759"/>
<dbReference type="Gene3D" id="4.10.240.10">
    <property type="entry name" value="Zn(2)-C6 fungal-type DNA-binding domain"/>
    <property type="match status" value="1"/>
</dbReference>
<dbReference type="eggNOG" id="ENOG502RZ6G">
    <property type="taxonomic scope" value="Eukaryota"/>
</dbReference>
<keyword evidence="3" id="KW-0238">DNA-binding</keyword>
<evidence type="ECO:0000256" key="7">
    <source>
        <dbReference type="SAM" id="MobiDB-lite"/>
    </source>
</evidence>